<dbReference type="AlphaFoldDB" id="A0A562UR57"/>
<accession>A0A562UR57</accession>
<feature type="compositionally biased region" description="Basic and acidic residues" evidence="2">
    <location>
        <begin position="45"/>
        <end position="61"/>
    </location>
</feature>
<dbReference type="PANTHER" id="PTHR16222">
    <property type="entry name" value="ADP-RIBOSYLGLYCOHYDROLASE"/>
    <property type="match status" value="1"/>
</dbReference>
<gene>
    <name evidence="3" type="ORF">LX16_4298</name>
</gene>
<feature type="binding site" evidence="1">
    <location>
        <position position="422"/>
    </location>
    <ligand>
        <name>Mg(2+)</name>
        <dbReference type="ChEBI" id="CHEBI:18420"/>
        <label>1</label>
    </ligand>
</feature>
<dbReference type="GO" id="GO:0046872">
    <property type="term" value="F:metal ion binding"/>
    <property type="evidence" value="ECO:0007669"/>
    <property type="project" value="UniProtKB-KW"/>
</dbReference>
<dbReference type="SUPFAM" id="SSF101478">
    <property type="entry name" value="ADP-ribosylglycohydrolase"/>
    <property type="match status" value="1"/>
</dbReference>
<keyword evidence="3" id="KW-0378">Hydrolase</keyword>
<dbReference type="PANTHER" id="PTHR16222:SF12">
    <property type="entry name" value="ADP-RIBOSYLGLYCOHYDROLASE-RELATED"/>
    <property type="match status" value="1"/>
</dbReference>
<evidence type="ECO:0000256" key="2">
    <source>
        <dbReference type="SAM" id="MobiDB-lite"/>
    </source>
</evidence>
<feature type="binding site" evidence="1">
    <location>
        <position position="211"/>
    </location>
    <ligand>
        <name>Mg(2+)</name>
        <dbReference type="ChEBI" id="CHEBI:18420"/>
        <label>1</label>
    </ligand>
</feature>
<dbReference type="Pfam" id="PF03747">
    <property type="entry name" value="ADP_ribosyl_GH"/>
    <property type="match status" value="1"/>
</dbReference>
<organism evidence="3 4">
    <name type="scientific">Stackebrandtia albiflava</name>
    <dbReference type="NCBI Taxonomy" id="406432"/>
    <lineage>
        <taxon>Bacteria</taxon>
        <taxon>Bacillati</taxon>
        <taxon>Actinomycetota</taxon>
        <taxon>Actinomycetes</taxon>
        <taxon>Glycomycetales</taxon>
        <taxon>Glycomycetaceae</taxon>
        <taxon>Stackebrandtia</taxon>
    </lineage>
</organism>
<protein>
    <submittedName>
        <fullName evidence="3">ADP-ribosylglycohydrolase</fullName>
    </submittedName>
</protein>
<feature type="binding site" evidence="1">
    <location>
        <position position="421"/>
    </location>
    <ligand>
        <name>Mg(2+)</name>
        <dbReference type="ChEBI" id="CHEBI:18420"/>
        <label>1</label>
    </ligand>
</feature>
<keyword evidence="4" id="KW-1185">Reference proteome</keyword>
<feature type="binding site" evidence="1">
    <location>
        <position position="209"/>
    </location>
    <ligand>
        <name>Mg(2+)</name>
        <dbReference type="ChEBI" id="CHEBI:18420"/>
        <label>1</label>
    </ligand>
</feature>
<dbReference type="EMBL" id="VLLL01000008">
    <property type="protein sequence ID" value="TWJ08078.1"/>
    <property type="molecule type" value="Genomic_DNA"/>
</dbReference>
<feature type="binding site" evidence="1">
    <location>
        <position position="419"/>
    </location>
    <ligand>
        <name>Mg(2+)</name>
        <dbReference type="ChEBI" id="CHEBI:18420"/>
        <label>1</label>
    </ligand>
</feature>
<dbReference type="InterPro" id="IPR036705">
    <property type="entry name" value="Ribosyl_crysJ1_sf"/>
</dbReference>
<dbReference type="InterPro" id="IPR050792">
    <property type="entry name" value="ADP-ribosylglycohydrolase"/>
</dbReference>
<name>A0A562UR57_9ACTN</name>
<proteinExistence type="predicted"/>
<evidence type="ECO:0000256" key="1">
    <source>
        <dbReference type="PIRSR" id="PIRSR605502-1"/>
    </source>
</evidence>
<dbReference type="GO" id="GO:0016787">
    <property type="term" value="F:hydrolase activity"/>
    <property type="evidence" value="ECO:0007669"/>
    <property type="project" value="UniProtKB-KW"/>
</dbReference>
<dbReference type="Proteomes" id="UP000321617">
    <property type="component" value="Unassembled WGS sequence"/>
</dbReference>
<keyword evidence="1" id="KW-0460">Magnesium</keyword>
<reference evidence="3 4" key="1">
    <citation type="journal article" date="2013" name="Stand. Genomic Sci.">
        <title>Genomic Encyclopedia of Type Strains, Phase I: The one thousand microbial genomes (KMG-I) project.</title>
        <authorList>
            <person name="Kyrpides N.C."/>
            <person name="Woyke T."/>
            <person name="Eisen J.A."/>
            <person name="Garrity G."/>
            <person name="Lilburn T.G."/>
            <person name="Beck B.J."/>
            <person name="Whitman W.B."/>
            <person name="Hugenholtz P."/>
            <person name="Klenk H.P."/>
        </authorList>
    </citation>
    <scope>NUCLEOTIDE SEQUENCE [LARGE SCALE GENOMIC DNA]</scope>
    <source>
        <strain evidence="3 4">DSM 45044</strain>
    </source>
</reference>
<feature type="binding site" evidence="1">
    <location>
        <position position="210"/>
    </location>
    <ligand>
        <name>Mg(2+)</name>
        <dbReference type="ChEBI" id="CHEBI:18420"/>
        <label>1</label>
    </ligand>
</feature>
<feature type="region of interest" description="Disordered" evidence="2">
    <location>
        <begin position="40"/>
        <end position="61"/>
    </location>
</feature>
<comment type="caution">
    <text evidence="3">The sequence shown here is derived from an EMBL/GenBank/DDBJ whole genome shotgun (WGS) entry which is preliminary data.</text>
</comment>
<evidence type="ECO:0000313" key="4">
    <source>
        <dbReference type="Proteomes" id="UP000321617"/>
    </source>
</evidence>
<keyword evidence="1" id="KW-0479">Metal-binding</keyword>
<dbReference type="InterPro" id="IPR005502">
    <property type="entry name" value="Ribosyl_crysJ1"/>
</dbReference>
<evidence type="ECO:0000313" key="3">
    <source>
        <dbReference type="EMBL" id="TWJ08078.1"/>
    </source>
</evidence>
<dbReference type="Gene3D" id="1.10.4080.10">
    <property type="entry name" value="ADP-ribosylation/Crystallin J1"/>
    <property type="match status" value="1"/>
</dbReference>
<comment type="cofactor">
    <cofactor evidence="1">
        <name>Mg(2+)</name>
        <dbReference type="ChEBI" id="CHEBI:18420"/>
    </cofactor>
    <text evidence="1">Binds 2 magnesium ions per subunit.</text>
</comment>
<sequence>MESAGIVCATSEVVINREWTTSTRFDDWFNGRTTALVSEPPGRAARPDHWHDMIAPRPIDPPDRRFTEDEWRIIGHGYRAQQMEEKWNAWCDGDTLHLGRSWTGFEIYRVEFGRDDGGRFIRSAVAETDPSRYNGTLESAASMLPSLLDVVLRSHRWSEGFCQEDNAQRAEAALTGLRVGDALGSQFFLPSNRDRLRDRVTPDGPWRWTDDTQMAVVLTDHLRRRYGGVRQDELAAEFAAAFDLYRGYGFGAVELLQGIARGGDWRELSSAMFDGTGSMGNGAAMRIAPLGAWYAEGTLETVAAVATRSAEVTHRHPEGIAGGVAVAVAAALAASDDPPGPADLITEVIAHTPESLVKDGLVRARDFGFDTEPAEVAETVGNGSLVIGPDTVPLCVWLAARHLGDYRSGFWATASVRGDIDTNCAIVGGILGAYGGPEAVPREWRDATEPARP</sequence>